<dbReference type="Gene3D" id="3.20.20.70">
    <property type="entry name" value="Aldolase class I"/>
    <property type="match status" value="1"/>
</dbReference>
<name>A0A059FNL2_9PROT</name>
<dbReference type="PROSITE" id="PS00156">
    <property type="entry name" value="OMPDECASE"/>
    <property type="match status" value="1"/>
</dbReference>
<dbReference type="GO" id="GO:0006207">
    <property type="term" value="P:'de novo' pyrimidine nucleobase biosynthetic process"/>
    <property type="evidence" value="ECO:0007669"/>
    <property type="project" value="InterPro"/>
</dbReference>
<dbReference type="CDD" id="cd04725">
    <property type="entry name" value="OMP_decarboxylase_like"/>
    <property type="match status" value="1"/>
</dbReference>
<dbReference type="GO" id="GO:0004590">
    <property type="term" value="F:orotidine-5'-phosphate decarboxylase activity"/>
    <property type="evidence" value="ECO:0007669"/>
    <property type="project" value="UniProtKB-UniRule"/>
</dbReference>
<dbReference type="EMBL" id="ARYK01000004">
    <property type="protein sequence ID" value="KCZ92280.1"/>
    <property type="molecule type" value="Genomic_DNA"/>
</dbReference>
<gene>
    <name evidence="7" type="primary">pyrF</name>
    <name evidence="9" type="ORF">HJO_09604</name>
</gene>
<comment type="similarity">
    <text evidence="2 7">Belongs to the OMP decarboxylase family. Type 2 subfamily.</text>
</comment>
<dbReference type="SUPFAM" id="SSF51366">
    <property type="entry name" value="Ribulose-phoshate binding barrel"/>
    <property type="match status" value="1"/>
</dbReference>
<dbReference type="HAMAP" id="MF_01215">
    <property type="entry name" value="OMPdecase_type2"/>
    <property type="match status" value="1"/>
</dbReference>
<dbReference type="Proteomes" id="UP000025171">
    <property type="component" value="Unassembled WGS sequence"/>
</dbReference>
<reference evidence="9 10" key="1">
    <citation type="journal article" date="2014" name="Antonie Van Leeuwenhoek">
        <title>Hyphomonas beringensis sp. nov. and Hyphomonas chukchiensis sp. nov., isolated from surface seawater of the Bering Sea and Chukchi Sea.</title>
        <authorList>
            <person name="Li C."/>
            <person name="Lai Q."/>
            <person name="Li G."/>
            <person name="Dong C."/>
            <person name="Wang J."/>
            <person name="Liao Y."/>
            <person name="Shao Z."/>
        </authorList>
    </citation>
    <scope>NUCLEOTIDE SEQUENCE [LARGE SCALE GENOMIC DNA]</scope>
    <source>
        <strain evidence="9 10">MHS-2</strain>
    </source>
</reference>
<accession>A0A059FNL2</accession>
<comment type="pathway">
    <text evidence="1 7">Pyrimidine metabolism; UMP biosynthesis via de novo pathway; UMP from orotate: step 2/2.</text>
</comment>
<dbReference type="SMART" id="SM00934">
    <property type="entry name" value="OMPdecase"/>
    <property type="match status" value="1"/>
</dbReference>
<dbReference type="InterPro" id="IPR001754">
    <property type="entry name" value="OMPdeCOase_dom"/>
</dbReference>
<dbReference type="InterPro" id="IPR013785">
    <property type="entry name" value="Aldolase_TIM"/>
</dbReference>
<evidence type="ECO:0000313" key="9">
    <source>
        <dbReference type="EMBL" id="KCZ92280.1"/>
    </source>
</evidence>
<dbReference type="InterPro" id="IPR011060">
    <property type="entry name" value="RibuloseP-bd_barrel"/>
</dbReference>
<dbReference type="GO" id="GO:0044205">
    <property type="term" value="P:'de novo' UMP biosynthetic process"/>
    <property type="evidence" value="ECO:0007669"/>
    <property type="project" value="UniProtKB-UniRule"/>
</dbReference>
<protein>
    <recommendedName>
        <fullName evidence="7">Orotidine 5'-phosphate decarboxylase</fullName>
        <ecNumber evidence="7">4.1.1.23</ecNumber>
    </recommendedName>
    <alternativeName>
        <fullName evidence="7">OMP decarboxylase</fullName>
        <shortName evidence="7">OMPDCase</shortName>
        <shortName evidence="7">OMPdecase</shortName>
    </alternativeName>
</protein>
<dbReference type="STRING" id="1280950.HJO_09604"/>
<organism evidence="9 10">
    <name type="scientific">Hyphomonas johnsonii MHS-2</name>
    <dbReference type="NCBI Taxonomy" id="1280950"/>
    <lineage>
        <taxon>Bacteria</taxon>
        <taxon>Pseudomonadati</taxon>
        <taxon>Pseudomonadota</taxon>
        <taxon>Alphaproteobacteria</taxon>
        <taxon>Hyphomonadales</taxon>
        <taxon>Hyphomonadaceae</taxon>
        <taxon>Hyphomonas</taxon>
    </lineage>
</organism>
<keyword evidence="5 7" id="KW-0456">Lyase</keyword>
<evidence type="ECO:0000256" key="4">
    <source>
        <dbReference type="ARBA" id="ARBA00022975"/>
    </source>
</evidence>
<dbReference type="Pfam" id="PF00215">
    <property type="entry name" value="OMPdecase"/>
    <property type="match status" value="1"/>
</dbReference>
<dbReference type="InterPro" id="IPR011995">
    <property type="entry name" value="OMPdecase_type-2"/>
</dbReference>
<keyword evidence="4 7" id="KW-0665">Pyrimidine biosynthesis</keyword>
<feature type="active site" description="Proton donor" evidence="7">
    <location>
        <position position="96"/>
    </location>
</feature>
<dbReference type="PATRIC" id="fig|1280950.3.peg.1921"/>
<evidence type="ECO:0000256" key="5">
    <source>
        <dbReference type="ARBA" id="ARBA00023239"/>
    </source>
</evidence>
<dbReference type="AlphaFoldDB" id="A0A059FNL2"/>
<dbReference type="InterPro" id="IPR018089">
    <property type="entry name" value="OMPdecase_AS"/>
</dbReference>
<evidence type="ECO:0000256" key="1">
    <source>
        <dbReference type="ARBA" id="ARBA00004861"/>
    </source>
</evidence>
<keyword evidence="3 7" id="KW-0210">Decarboxylase</keyword>
<dbReference type="UniPathway" id="UPA00070">
    <property type="reaction ID" value="UER00120"/>
</dbReference>
<dbReference type="OrthoDB" id="9808470at2"/>
<dbReference type="NCBIfam" id="TIGR02127">
    <property type="entry name" value="pyrF_sub2"/>
    <property type="match status" value="1"/>
</dbReference>
<dbReference type="EC" id="4.1.1.23" evidence="7"/>
<evidence type="ECO:0000313" key="10">
    <source>
        <dbReference type="Proteomes" id="UP000025171"/>
    </source>
</evidence>
<keyword evidence="10" id="KW-1185">Reference proteome</keyword>
<evidence type="ECO:0000256" key="3">
    <source>
        <dbReference type="ARBA" id="ARBA00022793"/>
    </source>
</evidence>
<sequence length="303" mass="30655">MSDFASRMTGSARRLGPLCVGIDPHPGRIPDLFGGDTPDGISRWGRGVVAAAAGRAGIVKPQVGLFERHGPEGMRALQDVCAAAREAGLLVIADAKRGDIGSTAEGYARAYLGVDAPFACDAVTVNPYMGIDTLEPFLREAEANGKGVIVLARTSNPGSADFQAKDMGGAPLYARVVQALAPAIARLMGPSGWSSLMLVAGATGPDEARELRALAPGAPFLVPGYGAQGSGARDALAGFVRRGNRLEGGVVNASRSVTFPASADAAGDMAAWTSAIRAAIDAAQADLVALSGATENAGSVIGG</sequence>
<dbReference type="PANTHER" id="PTHR43375">
    <property type="entry name" value="OROTIDINE 5'-PHOSPHATE DECARBOXYLASE"/>
    <property type="match status" value="1"/>
</dbReference>
<comment type="catalytic activity">
    <reaction evidence="6 7">
        <text>orotidine 5'-phosphate + H(+) = UMP + CO2</text>
        <dbReference type="Rhea" id="RHEA:11596"/>
        <dbReference type="ChEBI" id="CHEBI:15378"/>
        <dbReference type="ChEBI" id="CHEBI:16526"/>
        <dbReference type="ChEBI" id="CHEBI:57538"/>
        <dbReference type="ChEBI" id="CHEBI:57865"/>
        <dbReference type="EC" id="4.1.1.23"/>
    </reaction>
</comment>
<dbReference type="PANTHER" id="PTHR43375:SF1">
    <property type="entry name" value="OROTIDINE 5'-PHOSPHATE DECARBOXYLASE"/>
    <property type="match status" value="1"/>
</dbReference>
<proteinExistence type="inferred from homology"/>
<evidence type="ECO:0000256" key="6">
    <source>
        <dbReference type="ARBA" id="ARBA00049157"/>
    </source>
</evidence>
<feature type="domain" description="Orotidine 5'-phosphate decarboxylase" evidence="8">
    <location>
        <begin position="17"/>
        <end position="270"/>
    </location>
</feature>
<evidence type="ECO:0000256" key="7">
    <source>
        <dbReference type="HAMAP-Rule" id="MF_01215"/>
    </source>
</evidence>
<dbReference type="eggNOG" id="COG0284">
    <property type="taxonomic scope" value="Bacteria"/>
</dbReference>
<evidence type="ECO:0000259" key="8">
    <source>
        <dbReference type="SMART" id="SM00934"/>
    </source>
</evidence>
<comment type="caution">
    <text evidence="9">The sequence shown here is derived from an EMBL/GenBank/DDBJ whole genome shotgun (WGS) entry which is preliminary data.</text>
</comment>
<evidence type="ECO:0000256" key="2">
    <source>
        <dbReference type="ARBA" id="ARBA00008847"/>
    </source>
</evidence>
<dbReference type="RefSeq" id="WP_051618473.1">
    <property type="nucleotide sequence ID" value="NZ_ARYK01000004.1"/>
</dbReference>